<dbReference type="OrthoDB" id="9799747at2"/>
<dbReference type="SUPFAM" id="SSF46785">
    <property type="entry name" value="Winged helix' DNA-binding domain"/>
    <property type="match status" value="1"/>
</dbReference>
<keyword evidence="6" id="KW-1185">Reference proteome</keyword>
<dbReference type="AlphaFoldDB" id="A0A2T4Z8C3"/>
<dbReference type="PROSITE" id="PS50995">
    <property type="entry name" value="HTH_MARR_2"/>
    <property type="match status" value="1"/>
</dbReference>
<name>A0A2T4Z8C3_9BACL</name>
<dbReference type="PANTHER" id="PTHR42756:SF1">
    <property type="entry name" value="TRANSCRIPTIONAL REPRESSOR OF EMRAB OPERON"/>
    <property type="match status" value="1"/>
</dbReference>
<sequence length="152" mass="17868">MSERQQLIDELEQAFRQVFRQWKKEIHDVMGKGVNRGQFVILRHLYTHGPQRASALSTEFDVSNSHITQLSDQLVKKEWIERRRSQEDKRVVEMMITATGIEAVEAIEKKRLEYFRHKFDSFTTEEINALLHLIRKADGDPQTERGKTRGTS</sequence>
<evidence type="ECO:0000313" key="5">
    <source>
        <dbReference type="EMBL" id="PTM58128.1"/>
    </source>
</evidence>
<evidence type="ECO:0000256" key="3">
    <source>
        <dbReference type="ARBA" id="ARBA00023163"/>
    </source>
</evidence>
<evidence type="ECO:0000313" key="6">
    <source>
        <dbReference type="Proteomes" id="UP000241639"/>
    </source>
</evidence>
<dbReference type="Pfam" id="PF01047">
    <property type="entry name" value="MarR"/>
    <property type="match status" value="1"/>
</dbReference>
<dbReference type="SMART" id="SM00347">
    <property type="entry name" value="HTH_MARR"/>
    <property type="match status" value="1"/>
</dbReference>
<dbReference type="PRINTS" id="PR00598">
    <property type="entry name" value="HTHMARR"/>
</dbReference>
<dbReference type="RefSeq" id="WP_107724976.1">
    <property type="nucleotide sequence ID" value="NZ_PZZP01000001.1"/>
</dbReference>
<feature type="domain" description="HTH marR-type" evidence="4">
    <location>
        <begin position="4"/>
        <end position="139"/>
    </location>
</feature>
<reference evidence="5 6" key="1">
    <citation type="submission" date="2018-04" db="EMBL/GenBank/DDBJ databases">
        <title>Genomic Encyclopedia of Archaeal and Bacterial Type Strains, Phase II (KMG-II): from individual species to whole genera.</title>
        <authorList>
            <person name="Goeker M."/>
        </authorList>
    </citation>
    <scope>NUCLEOTIDE SEQUENCE [LARGE SCALE GENOMIC DNA]</scope>
    <source>
        <strain evidence="5 6">DSM 45169</strain>
    </source>
</reference>
<organism evidence="5 6">
    <name type="scientific">Desmospora activa DSM 45169</name>
    <dbReference type="NCBI Taxonomy" id="1121389"/>
    <lineage>
        <taxon>Bacteria</taxon>
        <taxon>Bacillati</taxon>
        <taxon>Bacillota</taxon>
        <taxon>Bacilli</taxon>
        <taxon>Bacillales</taxon>
        <taxon>Thermoactinomycetaceae</taxon>
        <taxon>Desmospora</taxon>
    </lineage>
</organism>
<accession>A0A2T4Z8C3</accession>
<evidence type="ECO:0000259" key="4">
    <source>
        <dbReference type="PROSITE" id="PS50995"/>
    </source>
</evidence>
<dbReference type="InterPro" id="IPR036388">
    <property type="entry name" value="WH-like_DNA-bd_sf"/>
</dbReference>
<gene>
    <name evidence="5" type="ORF">C8J48_0704</name>
</gene>
<dbReference type="Proteomes" id="UP000241639">
    <property type="component" value="Unassembled WGS sequence"/>
</dbReference>
<evidence type="ECO:0000256" key="2">
    <source>
        <dbReference type="ARBA" id="ARBA00023125"/>
    </source>
</evidence>
<dbReference type="EMBL" id="PZZP01000001">
    <property type="protein sequence ID" value="PTM58128.1"/>
    <property type="molecule type" value="Genomic_DNA"/>
</dbReference>
<proteinExistence type="predicted"/>
<dbReference type="InterPro" id="IPR036390">
    <property type="entry name" value="WH_DNA-bd_sf"/>
</dbReference>
<dbReference type="InterPro" id="IPR000835">
    <property type="entry name" value="HTH_MarR-typ"/>
</dbReference>
<dbReference type="Gene3D" id="1.10.10.10">
    <property type="entry name" value="Winged helix-like DNA-binding domain superfamily/Winged helix DNA-binding domain"/>
    <property type="match status" value="1"/>
</dbReference>
<dbReference type="GO" id="GO:0003677">
    <property type="term" value="F:DNA binding"/>
    <property type="evidence" value="ECO:0007669"/>
    <property type="project" value="UniProtKB-KW"/>
</dbReference>
<keyword evidence="3" id="KW-0804">Transcription</keyword>
<protein>
    <submittedName>
        <fullName evidence="5">DNA-binding MarR family transcriptional regulator</fullName>
    </submittedName>
</protein>
<keyword evidence="2 5" id="KW-0238">DNA-binding</keyword>
<evidence type="ECO:0000256" key="1">
    <source>
        <dbReference type="ARBA" id="ARBA00023015"/>
    </source>
</evidence>
<keyword evidence="1" id="KW-0805">Transcription regulation</keyword>
<dbReference type="GO" id="GO:0003700">
    <property type="term" value="F:DNA-binding transcription factor activity"/>
    <property type="evidence" value="ECO:0007669"/>
    <property type="project" value="InterPro"/>
</dbReference>
<comment type="caution">
    <text evidence="5">The sequence shown here is derived from an EMBL/GenBank/DDBJ whole genome shotgun (WGS) entry which is preliminary data.</text>
</comment>
<dbReference type="PANTHER" id="PTHR42756">
    <property type="entry name" value="TRANSCRIPTIONAL REGULATOR, MARR"/>
    <property type="match status" value="1"/>
</dbReference>